<dbReference type="AlphaFoldDB" id="A0AAV9N8Q1"/>
<sequence>MGQIDILIAGSGIAGLATAIALRQLESPDFKVNIQLYEKATELTEIGASIALSPNGLRTLERLGVHNALDDNVGFRGPSAVPMIYRHWKTNEVVSDDRFVNVPEHKHQTARFHRGHLHQALLEHVPRKDIHLNKGVRHADADANGVTLYFEDGSSAKGDILVGADGLRSKVRVAFNPEHSLHWTGRTLFRSTFDASLVENIPDLPPDSTHWWGPRHTFFASKLGKNQYTTVGQYDPTEFPQSQDPATVKWDQDGDVSIFRDLYKDWNPVVKALTEVTPYVRLFPNFAGQPLDSWVFHSRVTLVGDAAHTHGGAYAAGGSLALDDAWALYLSFRQVLAGIKPGIQLSVRNIHDALTLYEKTRLPHTERLMKGVLAGIGAPSPQTDDELRQKIKSRPSGIWLTEHDVEAAFATVLLEQGLVGNASLESESIPKQSRL</sequence>
<keyword evidence="5" id="KW-1185">Reference proteome</keyword>
<keyword evidence="2" id="KW-0560">Oxidoreductase</keyword>
<dbReference type="Gene3D" id="3.50.50.60">
    <property type="entry name" value="FAD/NAD(P)-binding domain"/>
    <property type="match status" value="1"/>
</dbReference>
<dbReference type="RefSeq" id="XP_064706040.1">
    <property type="nucleotide sequence ID" value="XM_064846430.1"/>
</dbReference>
<dbReference type="Proteomes" id="UP001358417">
    <property type="component" value="Unassembled WGS sequence"/>
</dbReference>
<evidence type="ECO:0000256" key="2">
    <source>
        <dbReference type="ARBA" id="ARBA00023002"/>
    </source>
</evidence>
<dbReference type="PANTHER" id="PTHR13789">
    <property type="entry name" value="MONOOXYGENASE"/>
    <property type="match status" value="1"/>
</dbReference>
<evidence type="ECO:0008006" key="6">
    <source>
        <dbReference type="Google" id="ProtNLM"/>
    </source>
</evidence>
<dbReference type="PANTHER" id="PTHR13789:SF309">
    <property type="entry name" value="PUTATIVE (AFU_ORTHOLOGUE AFUA_6G14510)-RELATED"/>
    <property type="match status" value="1"/>
</dbReference>
<protein>
    <recommendedName>
        <fullName evidence="6">FAD-binding domain-containing protein</fullName>
    </recommendedName>
</protein>
<keyword evidence="3" id="KW-0503">Monooxygenase</keyword>
<proteinExistence type="inferred from homology"/>
<dbReference type="SUPFAM" id="SSF51905">
    <property type="entry name" value="FAD/NAD(P)-binding domain"/>
    <property type="match status" value="1"/>
</dbReference>
<dbReference type="InterPro" id="IPR036188">
    <property type="entry name" value="FAD/NAD-bd_sf"/>
</dbReference>
<dbReference type="GeneID" id="89971029"/>
<evidence type="ECO:0000313" key="5">
    <source>
        <dbReference type="Proteomes" id="UP001358417"/>
    </source>
</evidence>
<evidence type="ECO:0000256" key="3">
    <source>
        <dbReference type="ARBA" id="ARBA00023033"/>
    </source>
</evidence>
<evidence type="ECO:0000313" key="4">
    <source>
        <dbReference type="EMBL" id="KAK5052026.1"/>
    </source>
</evidence>
<dbReference type="EMBL" id="JAVRRD010000014">
    <property type="protein sequence ID" value="KAK5052026.1"/>
    <property type="molecule type" value="Genomic_DNA"/>
</dbReference>
<reference evidence="4 5" key="1">
    <citation type="submission" date="2023-08" db="EMBL/GenBank/DDBJ databases">
        <title>Black Yeasts Isolated from many extreme environments.</title>
        <authorList>
            <person name="Coleine C."/>
            <person name="Stajich J.E."/>
            <person name="Selbmann L."/>
        </authorList>
    </citation>
    <scope>NUCLEOTIDE SEQUENCE [LARGE SCALE GENOMIC DNA]</scope>
    <source>
        <strain evidence="4 5">CCFEE 5792</strain>
    </source>
</reference>
<dbReference type="GO" id="GO:0004497">
    <property type="term" value="F:monooxygenase activity"/>
    <property type="evidence" value="ECO:0007669"/>
    <property type="project" value="UniProtKB-KW"/>
</dbReference>
<organism evidence="4 5">
    <name type="scientific">Exophiala bonariae</name>
    <dbReference type="NCBI Taxonomy" id="1690606"/>
    <lineage>
        <taxon>Eukaryota</taxon>
        <taxon>Fungi</taxon>
        <taxon>Dikarya</taxon>
        <taxon>Ascomycota</taxon>
        <taxon>Pezizomycotina</taxon>
        <taxon>Eurotiomycetes</taxon>
        <taxon>Chaetothyriomycetidae</taxon>
        <taxon>Chaetothyriales</taxon>
        <taxon>Herpotrichiellaceae</taxon>
        <taxon>Exophiala</taxon>
    </lineage>
</organism>
<comment type="caution">
    <text evidence="4">The sequence shown here is derived from an EMBL/GenBank/DDBJ whole genome shotgun (WGS) entry which is preliminary data.</text>
</comment>
<dbReference type="SUPFAM" id="SSF54373">
    <property type="entry name" value="FAD-linked reductases, C-terminal domain"/>
    <property type="match status" value="1"/>
</dbReference>
<evidence type="ECO:0000256" key="1">
    <source>
        <dbReference type="ARBA" id="ARBA00007992"/>
    </source>
</evidence>
<accession>A0AAV9N8Q1</accession>
<dbReference type="PRINTS" id="PR00420">
    <property type="entry name" value="RNGMNOXGNASE"/>
</dbReference>
<name>A0AAV9N8Q1_9EURO</name>
<comment type="similarity">
    <text evidence="1">Belongs to the paxM FAD-dependent monooxygenase family.</text>
</comment>
<dbReference type="InterPro" id="IPR050493">
    <property type="entry name" value="FAD-dep_Monooxygenase_BioMet"/>
</dbReference>
<gene>
    <name evidence="4" type="ORF">LTR84_002830</name>
</gene>